<evidence type="ECO:0000256" key="2">
    <source>
        <dbReference type="ARBA" id="ARBA00023015"/>
    </source>
</evidence>
<evidence type="ECO:0000259" key="5">
    <source>
        <dbReference type="PROSITE" id="PS50931"/>
    </source>
</evidence>
<protein>
    <submittedName>
        <fullName evidence="6">LysR family transcriptional regulator</fullName>
    </submittedName>
</protein>
<dbReference type="RefSeq" id="WP_193677657.1">
    <property type="nucleotide sequence ID" value="NZ_JADDIV010000004.1"/>
</dbReference>
<evidence type="ECO:0000256" key="4">
    <source>
        <dbReference type="ARBA" id="ARBA00023163"/>
    </source>
</evidence>
<dbReference type="InterPro" id="IPR050950">
    <property type="entry name" value="HTH-type_LysR_regulators"/>
</dbReference>
<dbReference type="InterPro" id="IPR005119">
    <property type="entry name" value="LysR_subst-bd"/>
</dbReference>
<comment type="caution">
    <text evidence="6">The sequence shown here is derived from an EMBL/GenBank/DDBJ whole genome shotgun (WGS) entry which is preliminary data.</text>
</comment>
<dbReference type="InterPro" id="IPR036390">
    <property type="entry name" value="WH_DNA-bd_sf"/>
</dbReference>
<dbReference type="Gene3D" id="1.10.10.10">
    <property type="entry name" value="Winged helix-like DNA-binding domain superfamily/Winged helix DNA-binding domain"/>
    <property type="match status" value="1"/>
</dbReference>
<dbReference type="PROSITE" id="PS50931">
    <property type="entry name" value="HTH_LYSR"/>
    <property type="match status" value="1"/>
</dbReference>
<evidence type="ECO:0000256" key="1">
    <source>
        <dbReference type="ARBA" id="ARBA00009437"/>
    </source>
</evidence>
<dbReference type="Gene3D" id="3.40.190.10">
    <property type="entry name" value="Periplasmic binding protein-like II"/>
    <property type="match status" value="2"/>
</dbReference>
<dbReference type="Proteomes" id="UP000806285">
    <property type="component" value="Unassembled WGS sequence"/>
</dbReference>
<organism evidence="6 7">
    <name type="scientific">Ramlibacter pallidus</name>
    <dbReference type="NCBI Taxonomy" id="2780087"/>
    <lineage>
        <taxon>Bacteria</taxon>
        <taxon>Pseudomonadati</taxon>
        <taxon>Pseudomonadota</taxon>
        <taxon>Betaproteobacteria</taxon>
        <taxon>Burkholderiales</taxon>
        <taxon>Comamonadaceae</taxon>
        <taxon>Ramlibacter</taxon>
    </lineage>
</organism>
<keyword evidence="7" id="KW-1185">Reference proteome</keyword>
<keyword evidence="2" id="KW-0805">Transcription regulation</keyword>
<comment type="similarity">
    <text evidence="1">Belongs to the LysR transcriptional regulatory family.</text>
</comment>
<dbReference type="EMBL" id="JADDIV010000004">
    <property type="protein sequence ID" value="MBE7369049.1"/>
    <property type="molecule type" value="Genomic_DNA"/>
</dbReference>
<reference evidence="6 7" key="1">
    <citation type="submission" date="2020-10" db="EMBL/GenBank/DDBJ databases">
        <title>Ramlibacter sp. HM2 16S ribosomal RNA gene Genome sequencing and assembly.</title>
        <authorList>
            <person name="Kang M."/>
        </authorList>
    </citation>
    <scope>NUCLEOTIDE SEQUENCE [LARGE SCALE GENOMIC DNA]</scope>
    <source>
        <strain evidence="6 7">HM2</strain>
    </source>
</reference>
<proteinExistence type="inferred from homology"/>
<dbReference type="Pfam" id="PF03466">
    <property type="entry name" value="LysR_substrate"/>
    <property type="match status" value="1"/>
</dbReference>
<gene>
    <name evidence="6" type="ORF">IM787_15910</name>
</gene>
<feature type="domain" description="HTH lysR-type" evidence="5">
    <location>
        <begin position="23"/>
        <end position="80"/>
    </location>
</feature>
<keyword evidence="3" id="KW-0238">DNA-binding</keyword>
<name>A0ABR9S7K7_9BURK</name>
<accession>A0ABR9S7K7</accession>
<dbReference type="PANTHER" id="PTHR30419">
    <property type="entry name" value="HTH-TYPE TRANSCRIPTIONAL REGULATOR YBHD"/>
    <property type="match status" value="1"/>
</dbReference>
<dbReference type="Pfam" id="PF00126">
    <property type="entry name" value="HTH_1"/>
    <property type="match status" value="1"/>
</dbReference>
<dbReference type="InterPro" id="IPR000847">
    <property type="entry name" value="LysR_HTH_N"/>
</dbReference>
<dbReference type="SUPFAM" id="SSF46785">
    <property type="entry name" value="Winged helix' DNA-binding domain"/>
    <property type="match status" value="1"/>
</dbReference>
<dbReference type="InterPro" id="IPR036388">
    <property type="entry name" value="WH-like_DNA-bd_sf"/>
</dbReference>
<dbReference type="SUPFAM" id="SSF53850">
    <property type="entry name" value="Periplasmic binding protein-like II"/>
    <property type="match status" value="1"/>
</dbReference>
<keyword evidence="4" id="KW-0804">Transcription</keyword>
<evidence type="ECO:0000256" key="3">
    <source>
        <dbReference type="ARBA" id="ARBA00023125"/>
    </source>
</evidence>
<dbReference type="PANTHER" id="PTHR30419:SF7">
    <property type="entry name" value="HTH-TYPE TRANSCRIPTIONAL REGULATOR TDCA"/>
    <property type="match status" value="1"/>
</dbReference>
<evidence type="ECO:0000313" key="6">
    <source>
        <dbReference type="EMBL" id="MBE7369049.1"/>
    </source>
</evidence>
<evidence type="ECO:0000313" key="7">
    <source>
        <dbReference type="Proteomes" id="UP000806285"/>
    </source>
</evidence>
<sequence length="326" mass="34226">MPASRTASAPGTPPSLPAAFGRLRLRHLQLLDALERLGSLRRAAVELGIAQPAAVVLVDDLEHAFGVRLVKRARTGATLTPAAHGVVARARVAIEEMGQARDAAVRAASGGGRLRLGASPYLISALLPQLLAALREQLPGTVVDVREGTLDTLVDELAAGRLDALLGSADRALLARAVDLEADFLGVEPMSVVAGKGHALQGRPRATLDAVLAGPWVLPHASSHIRTLVDTAVFDLGRPPLVPAVECRGILNMMGIAASAGLLTVAPRTELARPAWRRRLAVVESPLRISPPPYAIVTRRHARALPQLAVLRECVKAAARELVAPG</sequence>